<evidence type="ECO:0000313" key="1">
    <source>
        <dbReference type="EMBL" id="CAL1575854.1"/>
    </source>
</evidence>
<organism evidence="1 2">
    <name type="scientific">Knipowitschia caucasica</name>
    <name type="common">Caucasian dwarf goby</name>
    <name type="synonym">Pomatoschistus caucasicus</name>
    <dbReference type="NCBI Taxonomy" id="637954"/>
    <lineage>
        <taxon>Eukaryota</taxon>
        <taxon>Metazoa</taxon>
        <taxon>Chordata</taxon>
        <taxon>Craniata</taxon>
        <taxon>Vertebrata</taxon>
        <taxon>Euteleostomi</taxon>
        <taxon>Actinopterygii</taxon>
        <taxon>Neopterygii</taxon>
        <taxon>Teleostei</taxon>
        <taxon>Neoteleostei</taxon>
        <taxon>Acanthomorphata</taxon>
        <taxon>Gobiaria</taxon>
        <taxon>Gobiiformes</taxon>
        <taxon>Gobioidei</taxon>
        <taxon>Gobiidae</taxon>
        <taxon>Gobiinae</taxon>
        <taxon>Knipowitschia</taxon>
    </lineage>
</organism>
<protein>
    <recommendedName>
        <fullName evidence="3">Transposase</fullName>
    </recommendedName>
</protein>
<sequence>MTCEAKDNIGVHDDSAQVYDAWVRLPSSARPRSYVKDDLRVEEVCLGLALVADEIQWTRSPGRRLLHLLPFAHRQARR</sequence>
<reference evidence="1 2" key="1">
    <citation type="submission" date="2024-04" db="EMBL/GenBank/DDBJ databases">
        <authorList>
            <person name="Waldvogel A.-M."/>
            <person name="Schoenle A."/>
        </authorList>
    </citation>
    <scope>NUCLEOTIDE SEQUENCE [LARGE SCALE GENOMIC DNA]</scope>
</reference>
<accession>A0AAV2JKY6</accession>
<name>A0AAV2JKY6_KNICA</name>
<dbReference type="Proteomes" id="UP001497482">
    <property type="component" value="Chromosome 12"/>
</dbReference>
<dbReference type="AlphaFoldDB" id="A0AAV2JKY6"/>
<gene>
    <name evidence="1" type="ORF">KC01_LOCUS7340</name>
</gene>
<proteinExistence type="predicted"/>
<evidence type="ECO:0008006" key="3">
    <source>
        <dbReference type="Google" id="ProtNLM"/>
    </source>
</evidence>
<keyword evidence="2" id="KW-1185">Reference proteome</keyword>
<dbReference type="EMBL" id="OZ035834">
    <property type="protein sequence ID" value="CAL1575854.1"/>
    <property type="molecule type" value="Genomic_DNA"/>
</dbReference>
<evidence type="ECO:0000313" key="2">
    <source>
        <dbReference type="Proteomes" id="UP001497482"/>
    </source>
</evidence>